<evidence type="ECO:0000259" key="1">
    <source>
        <dbReference type="PROSITE" id="PS51277"/>
    </source>
</evidence>
<evidence type="ECO:0000313" key="2">
    <source>
        <dbReference type="EMBL" id="PHT80817.1"/>
    </source>
</evidence>
<protein>
    <recommendedName>
        <fullName evidence="1">BURP domain-containing protein</fullName>
    </recommendedName>
</protein>
<dbReference type="InterPro" id="IPR004873">
    <property type="entry name" value="BURP_dom"/>
</dbReference>
<dbReference type="Gene3D" id="3.80.10.10">
    <property type="entry name" value="Ribonuclease Inhibitor"/>
    <property type="match status" value="1"/>
</dbReference>
<dbReference type="Proteomes" id="UP000222542">
    <property type="component" value="Unassembled WGS sequence"/>
</dbReference>
<dbReference type="EMBL" id="AYRZ02000005">
    <property type="protein sequence ID" value="PHT80817.1"/>
    <property type="molecule type" value="Genomic_DNA"/>
</dbReference>
<dbReference type="Pfam" id="PF03181">
    <property type="entry name" value="BURP"/>
    <property type="match status" value="1"/>
</dbReference>
<organism evidence="2 3">
    <name type="scientific">Capsicum annuum</name>
    <name type="common">Capsicum pepper</name>
    <dbReference type="NCBI Taxonomy" id="4072"/>
    <lineage>
        <taxon>Eukaryota</taxon>
        <taxon>Viridiplantae</taxon>
        <taxon>Streptophyta</taxon>
        <taxon>Embryophyta</taxon>
        <taxon>Tracheophyta</taxon>
        <taxon>Spermatophyta</taxon>
        <taxon>Magnoliopsida</taxon>
        <taxon>eudicotyledons</taxon>
        <taxon>Gunneridae</taxon>
        <taxon>Pentapetalae</taxon>
        <taxon>asterids</taxon>
        <taxon>lamiids</taxon>
        <taxon>Solanales</taxon>
        <taxon>Solanaceae</taxon>
        <taxon>Solanoideae</taxon>
        <taxon>Capsiceae</taxon>
        <taxon>Capsicum</taxon>
    </lineage>
</organism>
<dbReference type="AlphaFoldDB" id="A0A2G2ZFN1"/>
<proteinExistence type="predicted"/>
<dbReference type="STRING" id="4072.A0A2G2ZFN1"/>
<dbReference type="PANTHER" id="PTHR31236">
    <property type="entry name" value="BURP DOMAIN PROTEIN USPL1-LIKE"/>
    <property type="match status" value="1"/>
</dbReference>
<dbReference type="PROSITE" id="PS51277">
    <property type="entry name" value="BURP"/>
    <property type="match status" value="1"/>
</dbReference>
<dbReference type="InterPro" id="IPR001611">
    <property type="entry name" value="Leu-rich_rpt"/>
</dbReference>
<dbReference type="Pfam" id="PF00560">
    <property type="entry name" value="LRR_1"/>
    <property type="match status" value="2"/>
</dbReference>
<feature type="domain" description="BURP" evidence="1">
    <location>
        <begin position="151"/>
        <end position="247"/>
    </location>
</feature>
<gene>
    <name evidence="2" type="ORF">T459_13832</name>
</gene>
<comment type="caution">
    <text evidence="2">The sequence shown here is derived from an EMBL/GenBank/DDBJ whole genome shotgun (WGS) entry which is preliminary data.</text>
</comment>
<accession>A0A2G2ZFN1</accession>
<keyword evidence="3" id="KW-1185">Reference proteome</keyword>
<sequence length="256" mass="27557">MLRYLQMGSNPLNGVLPNSIGNLSSTIENIYIGGDAQINGLIPTGIGNISGLTGLDLEGNNLAGSIPSDVGNLKKIQGLYLNNNKLQGHIPEAAGCYSLLQSLHSFPSFKRDLEAIATLRSVLPCIDSMIHMKCGQAELIIVDRQTGTISDAPQEVAAPNMVACHMMPCAYIVFYCHHTVGDKRKVFKVSLRNEANGDRVESISVCHLDTSDWNPYHVSFQVLGVLPGKSPVCHFIPSSNDLAWVAKTIETGNAAI</sequence>
<name>A0A2G2ZFN1_CAPAN</name>
<dbReference type="Gramene" id="PHT80817">
    <property type="protein sequence ID" value="PHT80817"/>
    <property type="gene ID" value="T459_13832"/>
</dbReference>
<reference evidence="2 3" key="2">
    <citation type="journal article" date="2017" name="Genome Biol.">
        <title>New reference genome sequences of hot pepper reveal the massive evolution of plant disease-resistance genes by retroduplication.</title>
        <authorList>
            <person name="Kim S."/>
            <person name="Park J."/>
            <person name="Yeom S.I."/>
            <person name="Kim Y.M."/>
            <person name="Seo E."/>
            <person name="Kim K.T."/>
            <person name="Kim M.S."/>
            <person name="Lee J.M."/>
            <person name="Cheong K."/>
            <person name="Shin H.S."/>
            <person name="Kim S.B."/>
            <person name="Han K."/>
            <person name="Lee J."/>
            <person name="Park M."/>
            <person name="Lee H.A."/>
            <person name="Lee H.Y."/>
            <person name="Lee Y."/>
            <person name="Oh S."/>
            <person name="Lee J.H."/>
            <person name="Choi E."/>
            <person name="Choi E."/>
            <person name="Lee S.E."/>
            <person name="Jeon J."/>
            <person name="Kim H."/>
            <person name="Choi G."/>
            <person name="Song H."/>
            <person name="Lee J."/>
            <person name="Lee S.C."/>
            <person name="Kwon J.K."/>
            <person name="Lee H.Y."/>
            <person name="Koo N."/>
            <person name="Hong Y."/>
            <person name="Kim R.W."/>
            <person name="Kang W.H."/>
            <person name="Huh J.H."/>
            <person name="Kang B.C."/>
            <person name="Yang T.J."/>
            <person name="Lee Y.H."/>
            <person name="Bennetzen J.L."/>
            <person name="Choi D."/>
        </authorList>
    </citation>
    <scope>NUCLEOTIDE SEQUENCE [LARGE SCALE GENOMIC DNA]</scope>
    <source>
        <strain evidence="3">cv. CM334</strain>
    </source>
</reference>
<dbReference type="InterPro" id="IPR032675">
    <property type="entry name" value="LRR_dom_sf"/>
</dbReference>
<dbReference type="InterPro" id="IPR044816">
    <property type="entry name" value="BURP"/>
</dbReference>
<dbReference type="SMART" id="SM01045">
    <property type="entry name" value="BURP"/>
    <property type="match status" value="1"/>
</dbReference>
<dbReference type="PANTHER" id="PTHR31236:SF68">
    <property type="entry name" value="BURP DOMAIN-CONTAINING PROTEIN"/>
    <property type="match status" value="1"/>
</dbReference>
<reference evidence="2 3" key="1">
    <citation type="journal article" date="2014" name="Nat. Genet.">
        <title>Genome sequence of the hot pepper provides insights into the evolution of pungency in Capsicum species.</title>
        <authorList>
            <person name="Kim S."/>
            <person name="Park M."/>
            <person name="Yeom S.I."/>
            <person name="Kim Y.M."/>
            <person name="Lee J.M."/>
            <person name="Lee H.A."/>
            <person name="Seo E."/>
            <person name="Choi J."/>
            <person name="Cheong K."/>
            <person name="Kim K.T."/>
            <person name="Jung K."/>
            <person name="Lee G.W."/>
            <person name="Oh S.K."/>
            <person name="Bae C."/>
            <person name="Kim S.B."/>
            <person name="Lee H.Y."/>
            <person name="Kim S.Y."/>
            <person name="Kim M.S."/>
            <person name="Kang B.C."/>
            <person name="Jo Y.D."/>
            <person name="Yang H.B."/>
            <person name="Jeong H.J."/>
            <person name="Kang W.H."/>
            <person name="Kwon J.K."/>
            <person name="Shin C."/>
            <person name="Lim J.Y."/>
            <person name="Park J.H."/>
            <person name="Huh J.H."/>
            <person name="Kim J.S."/>
            <person name="Kim B.D."/>
            <person name="Cohen O."/>
            <person name="Paran I."/>
            <person name="Suh M.C."/>
            <person name="Lee S.B."/>
            <person name="Kim Y.K."/>
            <person name="Shin Y."/>
            <person name="Noh S.J."/>
            <person name="Park J."/>
            <person name="Seo Y.S."/>
            <person name="Kwon S.Y."/>
            <person name="Kim H.A."/>
            <person name="Park J.M."/>
            <person name="Kim H.J."/>
            <person name="Choi S.B."/>
            <person name="Bosland P.W."/>
            <person name="Reeves G."/>
            <person name="Jo S.H."/>
            <person name="Lee B.W."/>
            <person name="Cho H.T."/>
            <person name="Choi H.S."/>
            <person name="Lee M.S."/>
            <person name="Yu Y."/>
            <person name="Do Choi Y."/>
            <person name="Park B.S."/>
            <person name="van Deynze A."/>
            <person name="Ashrafi H."/>
            <person name="Hill T."/>
            <person name="Kim W.T."/>
            <person name="Pai H.S."/>
            <person name="Ahn H.K."/>
            <person name="Yeam I."/>
            <person name="Giovannoni J.J."/>
            <person name="Rose J.K."/>
            <person name="Sorensen I."/>
            <person name="Lee S.J."/>
            <person name="Kim R.W."/>
            <person name="Choi I.Y."/>
            <person name="Choi B.S."/>
            <person name="Lim J.S."/>
            <person name="Lee Y.H."/>
            <person name="Choi D."/>
        </authorList>
    </citation>
    <scope>NUCLEOTIDE SEQUENCE [LARGE SCALE GENOMIC DNA]</scope>
    <source>
        <strain evidence="3">cv. CM334</strain>
    </source>
</reference>
<dbReference type="SUPFAM" id="SSF52058">
    <property type="entry name" value="L domain-like"/>
    <property type="match status" value="1"/>
</dbReference>
<evidence type="ECO:0000313" key="3">
    <source>
        <dbReference type="Proteomes" id="UP000222542"/>
    </source>
</evidence>